<evidence type="ECO:0008006" key="4">
    <source>
        <dbReference type="Google" id="ProtNLM"/>
    </source>
</evidence>
<organism evidence="2 3">
    <name type="scientific">Saccharibacter floricola DSM 15669</name>
    <dbReference type="NCBI Taxonomy" id="1123227"/>
    <lineage>
        <taxon>Bacteria</taxon>
        <taxon>Pseudomonadati</taxon>
        <taxon>Pseudomonadota</taxon>
        <taxon>Alphaproteobacteria</taxon>
        <taxon>Acetobacterales</taxon>
        <taxon>Acetobacteraceae</taxon>
        <taxon>Saccharibacter</taxon>
    </lineage>
</organism>
<name>A0ABQ0NYS8_9PROT</name>
<evidence type="ECO:0000256" key="1">
    <source>
        <dbReference type="SAM" id="MobiDB-lite"/>
    </source>
</evidence>
<feature type="region of interest" description="Disordered" evidence="1">
    <location>
        <begin position="1"/>
        <end position="21"/>
    </location>
</feature>
<comment type="caution">
    <text evidence="2">The sequence shown here is derived from an EMBL/GenBank/DDBJ whole genome shotgun (WGS) entry which is preliminary data.</text>
</comment>
<keyword evidence="3" id="KW-1185">Reference proteome</keyword>
<evidence type="ECO:0000313" key="3">
    <source>
        <dbReference type="Proteomes" id="UP001062901"/>
    </source>
</evidence>
<evidence type="ECO:0000313" key="2">
    <source>
        <dbReference type="EMBL" id="GBQ06643.1"/>
    </source>
</evidence>
<accession>A0ABQ0NYS8</accession>
<gene>
    <name evidence="2" type="ORF">AA15669_1027</name>
</gene>
<dbReference type="Proteomes" id="UP001062901">
    <property type="component" value="Unassembled WGS sequence"/>
</dbReference>
<proteinExistence type="predicted"/>
<reference evidence="2" key="1">
    <citation type="submission" date="2013-04" db="EMBL/GenBank/DDBJ databases">
        <title>The genome sequencing project of 58 acetic acid bacteria.</title>
        <authorList>
            <person name="Okamoto-Kainuma A."/>
            <person name="Ishikawa M."/>
            <person name="Umino S."/>
            <person name="Koizumi Y."/>
            <person name="Shiwa Y."/>
            <person name="Yoshikawa H."/>
            <person name="Matsutani M."/>
            <person name="Matsushita K."/>
        </authorList>
    </citation>
    <scope>NUCLEOTIDE SEQUENCE</scope>
    <source>
        <strain evidence="2">DSM 15669</strain>
    </source>
</reference>
<protein>
    <recommendedName>
        <fullName evidence="4">Tox-PAAR-like domain-containing protein</fullName>
    </recommendedName>
</protein>
<dbReference type="EMBL" id="BAQD01000014">
    <property type="protein sequence ID" value="GBQ06643.1"/>
    <property type="molecule type" value="Genomic_DNA"/>
</dbReference>
<sequence length="142" mass="14849">MSVKPNAINDDRRSDPAGLSGNCSAIKEATVLRGAKSDHPTEVTLPITKVTAIVSPNARPIPKTIAPIIPLRDHGAMIFHMTSQRVAPSPYALSRSIGGTAPNTSHITAVMKGAIITARTMPDVITPVPIGGPFNNGPKINT</sequence>